<evidence type="ECO:0008006" key="4">
    <source>
        <dbReference type="Google" id="ProtNLM"/>
    </source>
</evidence>
<evidence type="ECO:0000313" key="3">
    <source>
        <dbReference type="Proteomes" id="UP000631114"/>
    </source>
</evidence>
<reference evidence="2 3" key="1">
    <citation type="submission" date="2020-10" db="EMBL/GenBank/DDBJ databases">
        <title>The Coptis chinensis genome and diversification of protoberbering-type alkaloids.</title>
        <authorList>
            <person name="Wang B."/>
            <person name="Shu S."/>
            <person name="Song C."/>
            <person name="Liu Y."/>
        </authorList>
    </citation>
    <scope>NUCLEOTIDE SEQUENCE [LARGE SCALE GENOMIC DNA]</scope>
    <source>
        <strain evidence="2">HL-2020</strain>
        <tissue evidence="2">Leaf</tissue>
    </source>
</reference>
<gene>
    <name evidence="2" type="ORF">IFM89_015380</name>
</gene>
<feature type="region of interest" description="Disordered" evidence="1">
    <location>
        <begin position="51"/>
        <end position="103"/>
    </location>
</feature>
<dbReference type="Proteomes" id="UP000631114">
    <property type="component" value="Unassembled WGS sequence"/>
</dbReference>
<protein>
    <recommendedName>
        <fullName evidence="4">Endonuclease/exonuclease/phosphatase domain-containing protein</fullName>
    </recommendedName>
</protein>
<dbReference type="InterPro" id="IPR036691">
    <property type="entry name" value="Endo/exonu/phosph_ase_sf"/>
</dbReference>
<accession>A0A835ICN5</accession>
<feature type="compositionally biased region" description="Basic and acidic residues" evidence="1">
    <location>
        <begin position="60"/>
        <end position="92"/>
    </location>
</feature>
<feature type="region of interest" description="Disordered" evidence="1">
    <location>
        <begin position="130"/>
        <end position="159"/>
    </location>
</feature>
<dbReference type="Gene3D" id="3.60.10.10">
    <property type="entry name" value="Endonuclease/exonuclease/phosphatase"/>
    <property type="match status" value="1"/>
</dbReference>
<dbReference type="PANTHER" id="PTHR35218:SF9">
    <property type="entry name" value="ENDONUCLEASE_EXONUCLEASE_PHOSPHATASE DOMAIN-CONTAINING PROTEIN"/>
    <property type="match status" value="1"/>
</dbReference>
<feature type="compositionally biased region" description="Polar residues" evidence="1">
    <location>
        <begin position="93"/>
        <end position="102"/>
    </location>
</feature>
<comment type="caution">
    <text evidence="2">The sequence shown here is derived from an EMBL/GenBank/DDBJ whole genome shotgun (WGS) entry which is preliminary data.</text>
</comment>
<keyword evidence="3" id="KW-1185">Reference proteome</keyword>
<organism evidence="2 3">
    <name type="scientific">Coptis chinensis</name>
    <dbReference type="NCBI Taxonomy" id="261450"/>
    <lineage>
        <taxon>Eukaryota</taxon>
        <taxon>Viridiplantae</taxon>
        <taxon>Streptophyta</taxon>
        <taxon>Embryophyta</taxon>
        <taxon>Tracheophyta</taxon>
        <taxon>Spermatophyta</taxon>
        <taxon>Magnoliopsida</taxon>
        <taxon>Ranunculales</taxon>
        <taxon>Ranunculaceae</taxon>
        <taxon>Coptidoideae</taxon>
        <taxon>Coptis</taxon>
    </lineage>
</organism>
<sequence>MNITLRTTSPFTNVYDRFLLSYTSCNKSRVSLVYDAHDPYKFWFFEADQEQSTHTPQQKKNAESVREEEVISLERNKETDSAGNEGTEHEHNPNSAGSSDASLSRIHEVYTEKTLVETEAEKVLQMMVRKQHSGVDDKEPPDLETPTSRWGDMAEDDEQEEQDPTVGLMGLMVNDTQESNIIFRSRNRPQWQMQQTYPRGIANDKSQNRLLKLINKWDPDIVDIAEPIISPDDFSKSYLQSLGMSSCFFYNTSPKRVPNIWLFWKTTVATPNLIHCSNQQLTMEIDGVLLSIIHAHCIYMNRRQLWMDLHQLSLMNLPWLILGDFNAYLSYSDKQGGHQPSTTAMSDFRDFVGSNHLMEAPCNGVHFSWWNKQVGRLKILGGYWRVLGQAL</sequence>
<proteinExistence type="predicted"/>
<dbReference type="PANTHER" id="PTHR35218">
    <property type="entry name" value="RNASE H DOMAIN-CONTAINING PROTEIN"/>
    <property type="match status" value="1"/>
</dbReference>
<dbReference type="OrthoDB" id="1932741at2759"/>
<dbReference type="AlphaFoldDB" id="A0A835ICN5"/>
<dbReference type="EMBL" id="JADFTS010000003">
    <property type="protein sequence ID" value="KAF9614118.1"/>
    <property type="molecule type" value="Genomic_DNA"/>
</dbReference>
<evidence type="ECO:0000313" key="2">
    <source>
        <dbReference type="EMBL" id="KAF9614118.1"/>
    </source>
</evidence>
<name>A0A835ICN5_9MAGN</name>
<evidence type="ECO:0000256" key="1">
    <source>
        <dbReference type="SAM" id="MobiDB-lite"/>
    </source>
</evidence>
<dbReference type="SUPFAM" id="SSF56219">
    <property type="entry name" value="DNase I-like"/>
    <property type="match status" value="1"/>
</dbReference>